<dbReference type="OrthoDB" id="5476461at2"/>
<dbReference type="PROSITE" id="PS50043">
    <property type="entry name" value="HTH_LUXR_2"/>
    <property type="match status" value="1"/>
</dbReference>
<dbReference type="Pfam" id="PF00196">
    <property type="entry name" value="GerE"/>
    <property type="match status" value="1"/>
</dbReference>
<dbReference type="PANTHER" id="PTHR16305">
    <property type="entry name" value="TESTICULAR SOLUBLE ADENYLYL CYCLASE"/>
    <property type="match status" value="1"/>
</dbReference>
<dbReference type="GO" id="GO:0006355">
    <property type="term" value="P:regulation of DNA-templated transcription"/>
    <property type="evidence" value="ECO:0007669"/>
    <property type="project" value="InterPro"/>
</dbReference>
<dbReference type="InterPro" id="IPR016032">
    <property type="entry name" value="Sig_transdc_resp-reg_C-effctor"/>
</dbReference>
<dbReference type="InterPro" id="IPR027417">
    <property type="entry name" value="P-loop_NTPase"/>
</dbReference>
<feature type="domain" description="HTH luxR-type" evidence="3">
    <location>
        <begin position="784"/>
        <end position="849"/>
    </location>
</feature>
<dbReference type="Proteomes" id="UP000198386">
    <property type="component" value="Unassembled WGS sequence"/>
</dbReference>
<dbReference type="AlphaFoldDB" id="A0A239HYE8"/>
<protein>
    <submittedName>
        <fullName evidence="4">Regulatory protein, luxR family</fullName>
    </submittedName>
</protein>
<sequence length="853" mass="88328">MRLLEREEPLALLATAARAAAAGRGGVVLVTGEPGIGKTALVGALAGRLAGGRVLTGQCDDLTTPRPFGALRDVARAVGGPLAEVLADGSAPAAVHDGLLAELAGPAPTVLVLEDVHWADDATVDAVRTLGRRVPALPAVLVLTYRDGELDGGAPLRRALAALPPRAVTRVPLAPLSRAAVAELVGAGADRVHALTGGNPFLVTELAAEGTDGLPPSVRDAVAGRVAALAPDARALVELVSVVPARTGTDVLDAALPGWEAAAAEPERTGLLLVEPGAVAFRHELARTAVAGTLTAADRRRLHTTVFAALQRLGADPADLVHHAEAAGDATALAAAALPAARGAAAAGANREALAHYRRALPLAGSLPGAERAALYEELAGVAYLTGRIPEALAAVDAAAAAHRATGDGRGLGRCARVRSRLLWYAGDGAAAEREARAAVALLEPLGESAELARACSVVGQLAMLAGRSEEALTESARAADMALRAGDRATHAHALVNTGKVRATRDPDDTATIEQAFAAADGAGDPHEAVRALVCRAWSELLWVRPGPARRTAERALAYAAEHEVDALREYTEVTLAWLDARAGDWAGAERVARAQLERGVTVNQILAKTVLAEVAVRRGDDDAAARLADVAAQSWATAEMQRIEPVLELQVEHALLHGTPMPVDRVRQVDALARATDWAGWGGVRMAAWAAVAGCPVESCVRAAPPHRAVLDGDWRAAADAFGAVGWSYDRALCLSALDDPAALAEALETARALGAAPLAARVTRRLRALGLPVRHGRRETTRAHPAGLTARQEEVLRLLAEGLTNAEIATRLVVSPRTAEHHVTAVLGRLGVRGRREAIRRAGELGLLRG</sequence>
<dbReference type="SUPFAM" id="SSF48452">
    <property type="entry name" value="TPR-like"/>
    <property type="match status" value="1"/>
</dbReference>
<dbReference type="InterPro" id="IPR036388">
    <property type="entry name" value="WH-like_DNA-bd_sf"/>
</dbReference>
<dbReference type="GO" id="GO:0005524">
    <property type="term" value="F:ATP binding"/>
    <property type="evidence" value="ECO:0007669"/>
    <property type="project" value="UniProtKB-KW"/>
</dbReference>
<dbReference type="InterPro" id="IPR000792">
    <property type="entry name" value="Tscrpt_reg_LuxR_C"/>
</dbReference>
<dbReference type="PRINTS" id="PR00038">
    <property type="entry name" value="HTHLUXR"/>
</dbReference>
<dbReference type="CDD" id="cd06170">
    <property type="entry name" value="LuxR_C_like"/>
    <property type="match status" value="1"/>
</dbReference>
<dbReference type="RefSeq" id="WP_089405703.1">
    <property type="nucleotide sequence ID" value="NZ_FZOH01000009.1"/>
</dbReference>
<dbReference type="SMART" id="SM00382">
    <property type="entry name" value="AAA"/>
    <property type="match status" value="1"/>
</dbReference>
<dbReference type="SUPFAM" id="SSF52540">
    <property type="entry name" value="P-loop containing nucleoside triphosphate hydrolases"/>
    <property type="match status" value="1"/>
</dbReference>
<evidence type="ECO:0000259" key="3">
    <source>
        <dbReference type="PROSITE" id="PS50043"/>
    </source>
</evidence>
<dbReference type="PANTHER" id="PTHR16305:SF35">
    <property type="entry name" value="TRANSCRIPTIONAL ACTIVATOR DOMAIN"/>
    <property type="match status" value="1"/>
</dbReference>
<dbReference type="EMBL" id="FZOH01000009">
    <property type="protein sequence ID" value="SNS85733.1"/>
    <property type="molecule type" value="Genomic_DNA"/>
</dbReference>
<organism evidence="4 5">
    <name type="scientific">Geodermatophilus saharensis</name>
    <dbReference type="NCBI Taxonomy" id="1137994"/>
    <lineage>
        <taxon>Bacteria</taxon>
        <taxon>Bacillati</taxon>
        <taxon>Actinomycetota</taxon>
        <taxon>Actinomycetes</taxon>
        <taxon>Geodermatophilales</taxon>
        <taxon>Geodermatophilaceae</taxon>
        <taxon>Geodermatophilus</taxon>
    </lineage>
</organism>
<accession>A0A239HYE8</accession>
<name>A0A239HYE8_9ACTN</name>
<keyword evidence="1" id="KW-0547">Nucleotide-binding</keyword>
<dbReference type="Gene3D" id="1.10.10.10">
    <property type="entry name" value="Winged helix-like DNA-binding domain superfamily/Winged helix DNA-binding domain"/>
    <property type="match status" value="1"/>
</dbReference>
<dbReference type="GO" id="GO:0003677">
    <property type="term" value="F:DNA binding"/>
    <property type="evidence" value="ECO:0007669"/>
    <property type="project" value="InterPro"/>
</dbReference>
<proteinExistence type="predicted"/>
<reference evidence="5" key="1">
    <citation type="submission" date="2017-06" db="EMBL/GenBank/DDBJ databases">
        <authorList>
            <person name="Varghese N."/>
            <person name="Submissions S."/>
        </authorList>
    </citation>
    <scope>NUCLEOTIDE SEQUENCE [LARGE SCALE GENOMIC DNA]</scope>
    <source>
        <strain evidence="5">DSM 45423</strain>
    </source>
</reference>
<evidence type="ECO:0000256" key="2">
    <source>
        <dbReference type="ARBA" id="ARBA00022840"/>
    </source>
</evidence>
<dbReference type="GO" id="GO:0004016">
    <property type="term" value="F:adenylate cyclase activity"/>
    <property type="evidence" value="ECO:0007669"/>
    <property type="project" value="TreeGrafter"/>
</dbReference>
<evidence type="ECO:0000256" key="1">
    <source>
        <dbReference type="ARBA" id="ARBA00022741"/>
    </source>
</evidence>
<dbReference type="InterPro" id="IPR041664">
    <property type="entry name" value="AAA_16"/>
</dbReference>
<dbReference type="InterPro" id="IPR003593">
    <property type="entry name" value="AAA+_ATPase"/>
</dbReference>
<evidence type="ECO:0000313" key="4">
    <source>
        <dbReference type="EMBL" id="SNS85733.1"/>
    </source>
</evidence>
<dbReference type="Pfam" id="PF13191">
    <property type="entry name" value="AAA_16"/>
    <property type="match status" value="1"/>
</dbReference>
<dbReference type="GO" id="GO:0005737">
    <property type="term" value="C:cytoplasm"/>
    <property type="evidence" value="ECO:0007669"/>
    <property type="project" value="TreeGrafter"/>
</dbReference>
<dbReference type="Gene3D" id="3.40.50.300">
    <property type="entry name" value="P-loop containing nucleotide triphosphate hydrolases"/>
    <property type="match status" value="1"/>
</dbReference>
<gene>
    <name evidence="4" type="ORF">SAMN04488107_4059</name>
</gene>
<keyword evidence="2" id="KW-0067">ATP-binding</keyword>
<dbReference type="SMART" id="SM00421">
    <property type="entry name" value="HTH_LUXR"/>
    <property type="match status" value="1"/>
</dbReference>
<keyword evidence="5" id="KW-1185">Reference proteome</keyword>
<dbReference type="SUPFAM" id="SSF46894">
    <property type="entry name" value="C-terminal effector domain of the bipartite response regulators"/>
    <property type="match status" value="1"/>
</dbReference>
<dbReference type="InterPro" id="IPR011990">
    <property type="entry name" value="TPR-like_helical_dom_sf"/>
</dbReference>
<evidence type="ECO:0000313" key="5">
    <source>
        <dbReference type="Proteomes" id="UP000198386"/>
    </source>
</evidence>
<dbReference type="Gene3D" id="1.25.40.10">
    <property type="entry name" value="Tetratricopeptide repeat domain"/>
    <property type="match status" value="1"/>
</dbReference>